<keyword evidence="9" id="KW-0325">Glycoprotein</keyword>
<comment type="caution">
    <text evidence="14">Lacks conserved residue(s) required for the propagation of feature annotation.</text>
</comment>
<feature type="domain" description="Lysosome-associated membrane glycoprotein 2-like transmembrane" evidence="17">
    <location>
        <begin position="388"/>
        <end position="419"/>
    </location>
</feature>
<evidence type="ECO:0000256" key="14">
    <source>
        <dbReference type="PROSITE-ProRule" id="PRU00740"/>
    </source>
</evidence>
<dbReference type="PANTHER" id="PTHR11506">
    <property type="entry name" value="LYSOSOME-ASSOCIATED MEMBRANE GLYCOPROTEIN"/>
    <property type="match status" value="1"/>
</dbReference>
<reference evidence="18" key="2">
    <citation type="submission" date="2025-09" db="UniProtKB">
        <authorList>
            <consortium name="Ensembl"/>
        </authorList>
    </citation>
    <scope>IDENTIFICATION</scope>
</reference>
<name>A0A671KL57_9TELE</name>
<keyword evidence="6 15" id="KW-1133">Transmembrane helix</keyword>
<evidence type="ECO:0000256" key="7">
    <source>
        <dbReference type="ARBA" id="ARBA00023136"/>
    </source>
</evidence>
<keyword evidence="7 14" id="KW-0472">Membrane</keyword>
<dbReference type="Pfam" id="PF21222">
    <property type="entry name" value="Lamp2_2nd"/>
    <property type="match status" value="1"/>
</dbReference>
<sequence length="421" mass="44881">VGRIGPYTVGDDDNDDNDGCVSGCVFAAHAVTFEVTDGNSTCIKAELSASFSISYNTANGTSVVWFALPSSAAVGSSSSCGGGDVPPELVVSFGAGHALALVFTSDRWLYRVANISLQYNLSDTTTFPRSSSSRIVSVMTNASEISARLNSTYRCLSSMSVSLSTEVNVTFSDVRMEAYMNGANLSTNESVCSADQTVTTAAPTLSPRTTVAPSPIPLPAPERGNYTITDGNGTACLLALMGLQLNITHHSKSLNKTVSKVMNLQPNRTTASGSCGVPRATLMLSEDLTNLTFTFTLNLTTQKFFLSAVNVSAFWPDMTDWFVEGNGSLNFLQCSVGRSYMCSAEQMLAVVPTFSINTFRLQLQPFNVTANRFAAAEECRVDQENMLIPIIVGAALAGLVLIVLIAYLIGRKRTHAGYQTI</sequence>
<gene>
    <name evidence="18" type="primary">lamp1a</name>
</gene>
<keyword evidence="10 14" id="KW-0458">Lysosome</keyword>
<dbReference type="GO" id="GO:0031902">
    <property type="term" value="C:late endosome membrane"/>
    <property type="evidence" value="ECO:0007669"/>
    <property type="project" value="TreeGrafter"/>
</dbReference>
<evidence type="ECO:0000259" key="17">
    <source>
        <dbReference type="Pfam" id="PF21222"/>
    </source>
</evidence>
<dbReference type="InterPro" id="IPR018134">
    <property type="entry name" value="LAMP_CS"/>
</dbReference>
<organism evidence="18 19">
    <name type="scientific">Sinocyclocheilus anshuiensis</name>
    <dbReference type="NCBI Taxonomy" id="1608454"/>
    <lineage>
        <taxon>Eukaryota</taxon>
        <taxon>Metazoa</taxon>
        <taxon>Chordata</taxon>
        <taxon>Craniata</taxon>
        <taxon>Vertebrata</taxon>
        <taxon>Euteleostomi</taxon>
        <taxon>Actinopterygii</taxon>
        <taxon>Neopterygii</taxon>
        <taxon>Teleostei</taxon>
        <taxon>Ostariophysi</taxon>
        <taxon>Cypriniformes</taxon>
        <taxon>Cyprinidae</taxon>
        <taxon>Cyprininae</taxon>
        <taxon>Sinocyclocheilus</taxon>
    </lineage>
</organism>
<dbReference type="InterPro" id="IPR048528">
    <property type="entry name" value="Lamp2-like_luminal"/>
</dbReference>
<dbReference type="Proteomes" id="UP000472260">
    <property type="component" value="Unassembled WGS sequence"/>
</dbReference>
<dbReference type="AlphaFoldDB" id="A0A671KL57"/>
<dbReference type="PANTHER" id="PTHR11506:SF27">
    <property type="entry name" value="LYSOSOME-ASSOCIATED MEMBRANE GLYCOPROTEIN 1"/>
    <property type="match status" value="1"/>
</dbReference>
<dbReference type="Ensembl" id="ENSSANT00000007305.1">
    <property type="protein sequence ID" value="ENSSANP00000006786.1"/>
    <property type="gene ID" value="ENSSANG00000003831.1"/>
</dbReference>
<evidence type="ECO:0000256" key="6">
    <source>
        <dbReference type="ARBA" id="ARBA00022989"/>
    </source>
</evidence>
<evidence type="ECO:0000256" key="15">
    <source>
        <dbReference type="SAM" id="Phobius"/>
    </source>
</evidence>
<evidence type="ECO:0000256" key="13">
    <source>
        <dbReference type="ARBA" id="ARBA00074383"/>
    </source>
</evidence>
<feature type="disulfide bond" evidence="14">
    <location>
        <begin position="342"/>
        <end position="379"/>
    </location>
</feature>
<keyword evidence="5" id="KW-0967">Endosome</keyword>
<reference evidence="18" key="1">
    <citation type="submission" date="2025-08" db="UniProtKB">
        <authorList>
            <consortium name="Ensembl"/>
        </authorList>
    </citation>
    <scope>IDENTIFICATION</scope>
</reference>
<accession>A0A671KL57</accession>
<comment type="similarity">
    <text evidence="14">Belongs to the LAMP family.</text>
</comment>
<keyword evidence="3 14" id="KW-0812">Transmembrane</keyword>
<dbReference type="InterPro" id="IPR002000">
    <property type="entry name" value="Lysosome-assoc_membr_glycop"/>
</dbReference>
<dbReference type="GO" id="GO:0005765">
    <property type="term" value="C:lysosomal membrane"/>
    <property type="evidence" value="ECO:0007669"/>
    <property type="project" value="UniProtKB-SubCell"/>
</dbReference>
<dbReference type="FunFam" id="2.40.160.110:FF:000001">
    <property type="entry name" value="lysosome-associated membrane glycoprotein 2 isoform X2"/>
    <property type="match status" value="1"/>
</dbReference>
<dbReference type="GO" id="GO:0005886">
    <property type="term" value="C:plasma membrane"/>
    <property type="evidence" value="ECO:0007669"/>
    <property type="project" value="UniProtKB-SubCell"/>
</dbReference>
<evidence type="ECO:0000256" key="3">
    <source>
        <dbReference type="ARBA" id="ARBA00022692"/>
    </source>
</evidence>
<evidence type="ECO:0000313" key="18">
    <source>
        <dbReference type="Ensembl" id="ENSSANP00000006786.1"/>
    </source>
</evidence>
<dbReference type="PROSITE" id="PS00311">
    <property type="entry name" value="LAMP_2"/>
    <property type="match status" value="1"/>
</dbReference>
<feature type="domain" description="Lysosome-associated membrane glycoprotein 2-like luminal" evidence="16">
    <location>
        <begin position="31"/>
        <end position="179"/>
    </location>
</feature>
<evidence type="ECO:0000259" key="16">
    <source>
        <dbReference type="Pfam" id="PF01299"/>
    </source>
</evidence>
<dbReference type="CDD" id="cd12087">
    <property type="entry name" value="TM_EGFR-like"/>
    <property type="match status" value="1"/>
</dbReference>
<evidence type="ECO:0000256" key="11">
    <source>
        <dbReference type="ARBA" id="ARBA00037817"/>
    </source>
</evidence>
<evidence type="ECO:0000256" key="10">
    <source>
        <dbReference type="ARBA" id="ARBA00023228"/>
    </source>
</evidence>
<dbReference type="Pfam" id="PF01299">
    <property type="entry name" value="Lamp2-like_luminal"/>
    <property type="match status" value="2"/>
</dbReference>
<dbReference type="PROSITE" id="PS51407">
    <property type="entry name" value="LAMP_3"/>
    <property type="match status" value="1"/>
</dbReference>
<feature type="domain" description="Lysosome-associated membrane glycoprotein 2-like luminal" evidence="16">
    <location>
        <begin position="221"/>
        <end position="369"/>
    </location>
</feature>
<feature type="transmembrane region" description="Helical" evidence="15">
    <location>
        <begin position="386"/>
        <end position="409"/>
    </location>
</feature>
<dbReference type="PRINTS" id="PR00336">
    <property type="entry name" value="LYSASSOCTDMP"/>
</dbReference>
<comment type="subcellular location">
    <subcellularLocation>
        <location evidence="1">Cell membrane</location>
        <topology evidence="1">Single-pass type I membrane protein</topology>
    </subcellularLocation>
    <subcellularLocation>
        <location evidence="12">Cytolytic granule membrane</location>
        <topology evidence="12">Single-pass type I membrane protein</topology>
    </subcellularLocation>
    <subcellularLocation>
        <location evidence="11">Late endosome membrane</location>
        <topology evidence="11">Single-pass type I membrane protein</topology>
    </subcellularLocation>
    <subcellularLocation>
        <location evidence="14">Lysosome membrane</location>
        <topology evidence="14">Single-pass type I membrane protein</topology>
    </subcellularLocation>
</comment>
<dbReference type="Gene3D" id="2.40.160.110">
    <property type="match status" value="2"/>
</dbReference>
<evidence type="ECO:0000256" key="5">
    <source>
        <dbReference type="ARBA" id="ARBA00022753"/>
    </source>
</evidence>
<evidence type="ECO:0000313" key="19">
    <source>
        <dbReference type="Proteomes" id="UP000472260"/>
    </source>
</evidence>
<evidence type="ECO:0000256" key="1">
    <source>
        <dbReference type="ARBA" id="ARBA00004251"/>
    </source>
</evidence>
<evidence type="ECO:0000256" key="12">
    <source>
        <dbReference type="ARBA" id="ARBA00060404"/>
    </source>
</evidence>
<keyword evidence="4" id="KW-0732">Signal</keyword>
<keyword evidence="2" id="KW-1003">Cell membrane</keyword>
<dbReference type="GO" id="GO:0072594">
    <property type="term" value="P:establishment of protein localization to organelle"/>
    <property type="evidence" value="ECO:0007669"/>
    <property type="project" value="TreeGrafter"/>
</dbReference>
<evidence type="ECO:0000256" key="4">
    <source>
        <dbReference type="ARBA" id="ARBA00022729"/>
    </source>
</evidence>
<keyword evidence="19" id="KW-1185">Reference proteome</keyword>
<keyword evidence="8 14" id="KW-1015">Disulfide bond</keyword>
<dbReference type="InterPro" id="IPR048524">
    <property type="entry name" value="Lamp2-like_TM"/>
</dbReference>
<evidence type="ECO:0000256" key="8">
    <source>
        <dbReference type="ARBA" id="ARBA00023157"/>
    </source>
</evidence>
<protein>
    <recommendedName>
        <fullName evidence="13">Lysosome-associated membrane glycoprotein 1</fullName>
    </recommendedName>
</protein>
<proteinExistence type="inferred from homology"/>
<evidence type="ECO:0000256" key="2">
    <source>
        <dbReference type="ARBA" id="ARBA00022475"/>
    </source>
</evidence>
<evidence type="ECO:0000256" key="9">
    <source>
        <dbReference type="ARBA" id="ARBA00023180"/>
    </source>
</evidence>